<comment type="similarity">
    <text evidence="1 4">Belongs to the aldehyde dehydrogenase family.</text>
</comment>
<protein>
    <submittedName>
        <fullName evidence="6">Succinate-semialdehyde dehydrogenase</fullName>
    </submittedName>
</protein>
<keyword evidence="2 4" id="KW-0560">Oxidoreductase</keyword>
<dbReference type="PANTHER" id="PTHR43353:SF5">
    <property type="entry name" value="SUCCINATE-SEMIALDEHYDE DEHYDROGENASE, MITOCHONDRIAL"/>
    <property type="match status" value="1"/>
</dbReference>
<dbReference type="GO" id="GO:0009450">
    <property type="term" value="P:gamma-aminobutyric acid catabolic process"/>
    <property type="evidence" value="ECO:0007669"/>
    <property type="project" value="TreeGrafter"/>
</dbReference>
<dbReference type="FunFam" id="3.40.605.10:FF:000007">
    <property type="entry name" value="NAD/NADP-dependent betaine aldehyde dehydrogenase"/>
    <property type="match status" value="1"/>
</dbReference>
<dbReference type="Gene3D" id="3.40.605.10">
    <property type="entry name" value="Aldehyde Dehydrogenase, Chain A, domain 1"/>
    <property type="match status" value="1"/>
</dbReference>
<sequence length="503" mass="52494">MSESSGTAIRLPDAAADLLREVPTGLWIGSGPCPSSDGSTFDVLNPATGGSLATVANATVDDAVAAVDAAAAAADEWAATPPRTRGEILRASFETITRRREDFALLMTLEMGKTLDESRGEVAYGAEFFRWFSEEAARINGRVTTAPSGNGEIVVTKEPVGICLAVTPWNFPLAMGTRKIGPALAAGCTMVVKPSEDTPLTTLLLAKVMSEAGLPPGVLSVIPTMRAPEVVAAVMADERLRKVSFTGSTQVGRKLLEQAAGHVLRTSMELGGNAPFIVFDDADLDAAVDGAIAAKMRNGGEACTAANRILVQNSVREEFTAKLTERIAATEVGPGWEPGSLLGPIINARQRERIADLVDDAASDGAVLHTGGSILPGPGFFYQPTVLDQIPAGAAILREEIFGPVAAITGFDTEDEAIALANGTEFGLASYFYSTDLARVQRVSRRIQAGMVGVNRGVISDPAAPFGGIKQSGLGSEGGSEGIQEYLNTKYVALPPIPTPDTP</sequence>
<dbReference type="Proteomes" id="UP000035065">
    <property type="component" value="Unassembled WGS sequence"/>
</dbReference>
<dbReference type="SUPFAM" id="SSF53720">
    <property type="entry name" value="ALDH-like"/>
    <property type="match status" value="1"/>
</dbReference>
<dbReference type="PROSITE" id="PS00687">
    <property type="entry name" value="ALDEHYDE_DEHYDR_GLU"/>
    <property type="match status" value="1"/>
</dbReference>
<dbReference type="InterPro" id="IPR015590">
    <property type="entry name" value="Aldehyde_DH_dom"/>
</dbReference>
<dbReference type="EMBL" id="AEUD01000023">
    <property type="protein sequence ID" value="EGD53462.1"/>
    <property type="molecule type" value="Genomic_DNA"/>
</dbReference>
<comment type="caution">
    <text evidence="6">The sequence shown here is derived from an EMBL/GenBank/DDBJ whole genome shotgun (WGS) entry which is preliminary data.</text>
</comment>
<feature type="domain" description="Aldehyde dehydrogenase" evidence="5">
    <location>
        <begin position="36"/>
        <end position="492"/>
    </location>
</feature>
<evidence type="ECO:0000313" key="7">
    <source>
        <dbReference type="Proteomes" id="UP000035065"/>
    </source>
</evidence>
<keyword evidence="7" id="KW-1185">Reference proteome</keyword>
<dbReference type="InterPro" id="IPR050740">
    <property type="entry name" value="Aldehyde_DH_Superfamily"/>
</dbReference>
<dbReference type="PANTHER" id="PTHR43353">
    <property type="entry name" value="SUCCINATE-SEMIALDEHYDE DEHYDROGENASE, MITOCHONDRIAL"/>
    <property type="match status" value="1"/>
</dbReference>
<dbReference type="GO" id="GO:0004777">
    <property type="term" value="F:succinate-semialdehyde dehydrogenase (NAD+) activity"/>
    <property type="evidence" value="ECO:0007669"/>
    <property type="project" value="TreeGrafter"/>
</dbReference>
<dbReference type="InterPro" id="IPR016162">
    <property type="entry name" value="Ald_DH_N"/>
</dbReference>
<dbReference type="RefSeq" id="WP_009680984.1">
    <property type="nucleotide sequence ID" value="NZ_AEUD01000023.1"/>
</dbReference>
<dbReference type="FunFam" id="3.40.309.10:FF:000004">
    <property type="entry name" value="Succinate-semialdehyde dehydrogenase I"/>
    <property type="match status" value="1"/>
</dbReference>
<dbReference type="STRING" id="644548.SCNU_18983"/>
<reference evidence="6 7" key="1">
    <citation type="journal article" date="2011" name="J. Bacteriol.">
        <title>Draft Genome Sequence of Gordonia neofelifaecis NRRL B-59395, a Cholesterol-Degrading Actinomycete.</title>
        <authorList>
            <person name="Ge F."/>
            <person name="Li W."/>
            <person name="Chen G."/>
            <person name="Liu Y."/>
            <person name="Zhang G."/>
            <person name="Yong B."/>
            <person name="Wang Q."/>
            <person name="Wang N."/>
            <person name="Huang Z."/>
            <person name="Li W."/>
            <person name="Wang J."/>
            <person name="Wu C."/>
            <person name="Xie Q."/>
            <person name="Liu G."/>
        </authorList>
    </citation>
    <scope>NUCLEOTIDE SEQUENCE [LARGE SCALE GENOMIC DNA]</scope>
    <source>
        <strain evidence="6 7">NRRL B-59395</strain>
    </source>
</reference>
<dbReference type="InterPro" id="IPR016163">
    <property type="entry name" value="Ald_DH_C"/>
</dbReference>
<dbReference type="CDD" id="cd07103">
    <property type="entry name" value="ALDH_F5_SSADH_GabD"/>
    <property type="match status" value="1"/>
</dbReference>
<proteinExistence type="inferred from homology"/>
<evidence type="ECO:0000256" key="3">
    <source>
        <dbReference type="PROSITE-ProRule" id="PRU10007"/>
    </source>
</evidence>
<dbReference type="eggNOG" id="COG1012">
    <property type="taxonomic scope" value="Bacteria"/>
</dbReference>
<dbReference type="Gene3D" id="3.40.309.10">
    <property type="entry name" value="Aldehyde Dehydrogenase, Chain A, domain 2"/>
    <property type="match status" value="1"/>
</dbReference>
<gene>
    <name evidence="6" type="ORF">SCNU_18983</name>
</gene>
<evidence type="ECO:0000256" key="2">
    <source>
        <dbReference type="ARBA" id="ARBA00023002"/>
    </source>
</evidence>
<organism evidence="6 7">
    <name type="scientific">Gordonia neofelifaecis NRRL B-59395</name>
    <dbReference type="NCBI Taxonomy" id="644548"/>
    <lineage>
        <taxon>Bacteria</taxon>
        <taxon>Bacillati</taxon>
        <taxon>Actinomycetota</taxon>
        <taxon>Actinomycetes</taxon>
        <taxon>Mycobacteriales</taxon>
        <taxon>Gordoniaceae</taxon>
        <taxon>Gordonia</taxon>
    </lineage>
</organism>
<dbReference type="InterPro" id="IPR029510">
    <property type="entry name" value="Ald_DH_CS_GLU"/>
</dbReference>
<evidence type="ECO:0000313" key="6">
    <source>
        <dbReference type="EMBL" id="EGD53462.1"/>
    </source>
</evidence>
<dbReference type="OrthoDB" id="6882680at2"/>
<evidence type="ECO:0000256" key="1">
    <source>
        <dbReference type="ARBA" id="ARBA00009986"/>
    </source>
</evidence>
<feature type="active site" evidence="3">
    <location>
        <position position="269"/>
    </location>
</feature>
<name>F1YPE2_9ACTN</name>
<evidence type="ECO:0000259" key="5">
    <source>
        <dbReference type="Pfam" id="PF00171"/>
    </source>
</evidence>
<dbReference type="Pfam" id="PF00171">
    <property type="entry name" value="Aldedh"/>
    <property type="match status" value="1"/>
</dbReference>
<dbReference type="InterPro" id="IPR016161">
    <property type="entry name" value="Ald_DH/histidinol_DH"/>
</dbReference>
<accession>F1YPE2</accession>
<evidence type="ECO:0000256" key="4">
    <source>
        <dbReference type="RuleBase" id="RU003345"/>
    </source>
</evidence>
<dbReference type="AlphaFoldDB" id="F1YPE2"/>